<feature type="transmembrane region" description="Helical" evidence="1">
    <location>
        <begin position="41"/>
        <end position="65"/>
    </location>
</feature>
<proteinExistence type="predicted"/>
<comment type="caution">
    <text evidence="3">The sequence shown here is derived from an EMBL/GenBank/DDBJ whole genome shotgun (WGS) entry which is preliminary data.</text>
</comment>
<accession>A0ABW2GTH3</accession>
<feature type="transmembrane region" description="Helical" evidence="1">
    <location>
        <begin position="86"/>
        <end position="112"/>
    </location>
</feature>
<feature type="transmembrane region" description="Helical" evidence="1">
    <location>
        <begin position="205"/>
        <end position="228"/>
    </location>
</feature>
<dbReference type="Proteomes" id="UP001596392">
    <property type="component" value="Unassembled WGS sequence"/>
</dbReference>
<evidence type="ECO:0000256" key="1">
    <source>
        <dbReference type="SAM" id="Phobius"/>
    </source>
</evidence>
<dbReference type="RefSeq" id="WP_376806540.1">
    <property type="nucleotide sequence ID" value="NZ_JBHTAC010000010.1"/>
</dbReference>
<keyword evidence="4" id="KW-1185">Reference proteome</keyword>
<feature type="domain" description="DUF4328" evidence="2">
    <location>
        <begin position="78"/>
        <end position="231"/>
    </location>
</feature>
<dbReference type="InterPro" id="IPR025565">
    <property type="entry name" value="DUF4328"/>
</dbReference>
<feature type="transmembrane region" description="Helical" evidence="1">
    <location>
        <begin position="164"/>
        <end position="185"/>
    </location>
</feature>
<name>A0ABW2GTH3_9ACTN</name>
<evidence type="ECO:0000313" key="4">
    <source>
        <dbReference type="Proteomes" id="UP001596392"/>
    </source>
</evidence>
<feature type="transmembrane region" description="Helical" evidence="1">
    <location>
        <begin position="132"/>
        <end position="152"/>
    </location>
</feature>
<sequence length="260" mass="27358">MTCPHCSAVNPATGIYCRACGLDRSAPLIHPYAKLYSVHGIGLAAVAAVVVSTVLTVLGAALALVPGAMAEQAQADRDTDLLQRAYLVELAITGVDVLGMLVAGVLVIIWLYRARVNLDAFPEAQSGLVAGWAIGGWFIPFANFVIPCRVMHQVASASLQHRRVGLFTGLWWAGYVVSFATSQISGRMEPDANTFAAHVAYFDDMLGFGVVEAVATVLAGFFLVKLILSISGAQTARIERGRAAHVPVVPAAVPSGTISL</sequence>
<keyword evidence="1" id="KW-0812">Transmembrane</keyword>
<evidence type="ECO:0000313" key="3">
    <source>
        <dbReference type="EMBL" id="MFC7243330.1"/>
    </source>
</evidence>
<reference evidence="4" key="1">
    <citation type="journal article" date="2019" name="Int. J. Syst. Evol. Microbiol.">
        <title>The Global Catalogue of Microorganisms (GCM) 10K type strain sequencing project: providing services to taxonomists for standard genome sequencing and annotation.</title>
        <authorList>
            <consortium name="The Broad Institute Genomics Platform"/>
            <consortium name="The Broad Institute Genome Sequencing Center for Infectious Disease"/>
            <person name="Wu L."/>
            <person name="Ma J."/>
        </authorList>
    </citation>
    <scope>NUCLEOTIDE SEQUENCE [LARGE SCALE GENOMIC DNA]</scope>
    <source>
        <strain evidence="4">CGMCC 1.9106</strain>
    </source>
</reference>
<keyword evidence="1" id="KW-0472">Membrane</keyword>
<dbReference type="EMBL" id="JBHTAC010000010">
    <property type="protein sequence ID" value="MFC7243330.1"/>
    <property type="molecule type" value="Genomic_DNA"/>
</dbReference>
<keyword evidence="1" id="KW-1133">Transmembrane helix</keyword>
<organism evidence="3 4">
    <name type="scientific">Catellatospora aurea</name>
    <dbReference type="NCBI Taxonomy" id="1337874"/>
    <lineage>
        <taxon>Bacteria</taxon>
        <taxon>Bacillati</taxon>
        <taxon>Actinomycetota</taxon>
        <taxon>Actinomycetes</taxon>
        <taxon>Micromonosporales</taxon>
        <taxon>Micromonosporaceae</taxon>
        <taxon>Catellatospora</taxon>
    </lineage>
</organism>
<gene>
    <name evidence="3" type="ORF">ACFQO7_12660</name>
</gene>
<protein>
    <submittedName>
        <fullName evidence="3">DUF4328 domain-containing protein</fullName>
    </submittedName>
</protein>
<dbReference type="Pfam" id="PF14219">
    <property type="entry name" value="DUF4328"/>
    <property type="match status" value="1"/>
</dbReference>
<evidence type="ECO:0000259" key="2">
    <source>
        <dbReference type="Pfam" id="PF14219"/>
    </source>
</evidence>